<name>A0ABT0S1J8_9SPHN</name>
<evidence type="ECO:0000256" key="3">
    <source>
        <dbReference type="ARBA" id="ARBA00023163"/>
    </source>
</evidence>
<evidence type="ECO:0000313" key="5">
    <source>
        <dbReference type="EMBL" id="MCL6729691.1"/>
    </source>
</evidence>
<dbReference type="Gene3D" id="1.10.10.60">
    <property type="entry name" value="Homeodomain-like"/>
    <property type="match status" value="1"/>
</dbReference>
<gene>
    <name evidence="5" type="ORF">LZ538_06420</name>
</gene>
<proteinExistence type="predicted"/>
<dbReference type="PANTHER" id="PTHR47894">
    <property type="entry name" value="HTH-TYPE TRANSCRIPTIONAL REGULATOR GADX"/>
    <property type="match status" value="1"/>
</dbReference>
<dbReference type="Pfam" id="PF12833">
    <property type="entry name" value="HTH_18"/>
    <property type="match status" value="1"/>
</dbReference>
<comment type="caution">
    <text evidence="5">The sequence shown here is derived from an EMBL/GenBank/DDBJ whole genome shotgun (WGS) entry which is preliminary data.</text>
</comment>
<evidence type="ECO:0000259" key="4">
    <source>
        <dbReference type="PROSITE" id="PS01124"/>
    </source>
</evidence>
<evidence type="ECO:0000256" key="2">
    <source>
        <dbReference type="ARBA" id="ARBA00023125"/>
    </source>
</evidence>
<dbReference type="RefSeq" id="WP_249831171.1">
    <property type="nucleotide sequence ID" value="NZ_JAMGBE010000002.1"/>
</dbReference>
<keyword evidence="1" id="KW-0805">Transcription regulation</keyword>
<dbReference type="PANTHER" id="PTHR47894:SF4">
    <property type="entry name" value="HTH-TYPE TRANSCRIPTIONAL REGULATOR GADX"/>
    <property type="match status" value="1"/>
</dbReference>
<keyword evidence="3" id="KW-0804">Transcription</keyword>
<keyword evidence="6" id="KW-1185">Reference proteome</keyword>
<dbReference type="SUPFAM" id="SSF46689">
    <property type="entry name" value="Homeodomain-like"/>
    <property type="match status" value="1"/>
</dbReference>
<dbReference type="PROSITE" id="PS01124">
    <property type="entry name" value="HTH_ARAC_FAMILY_2"/>
    <property type="match status" value="1"/>
</dbReference>
<keyword evidence="2" id="KW-0238">DNA-binding</keyword>
<protein>
    <submittedName>
        <fullName evidence="5">AraC family transcriptional regulator</fullName>
    </submittedName>
</protein>
<sequence>MELVRAASLTGYFAVAEELGLNTPRLLRNAGLSRSSMSNPEQMLPARAVVDLLESSAAASGCLTLGLRMADRRQLSDIGMVSLLIVHQPTLGEALDVLSEYRNRINSNLTLQIERHERDVFLREHFALTPPIYTRQVSDLALAVLYKTCRAIMPDNWRPQCVCFSYQRPGPVDRRLYDTLFDCALHFGSDFDGIVIDANDLDSVNPRFDAALASHARELVAGALTPETRTVAEEVEQSIRILMPAGRASIGEVAHALGSNVRTLQRRLEREGFAFSDLLDRVRVQQVSQHFAARHLRLTDVAHLLGYSSLASFSTWYRNRFNRTPSAGRREVQSGTAGASVGH</sequence>
<feature type="domain" description="HTH araC/xylS-type" evidence="4">
    <location>
        <begin position="233"/>
        <end position="331"/>
    </location>
</feature>
<dbReference type="Proteomes" id="UP001165342">
    <property type="component" value="Unassembled WGS sequence"/>
</dbReference>
<dbReference type="InterPro" id="IPR018060">
    <property type="entry name" value="HTH_AraC"/>
</dbReference>
<organism evidence="5 6">
    <name type="scientific">Sphingomonas hankyongi</name>
    <dbReference type="NCBI Taxonomy" id="2908209"/>
    <lineage>
        <taxon>Bacteria</taxon>
        <taxon>Pseudomonadati</taxon>
        <taxon>Pseudomonadota</taxon>
        <taxon>Alphaproteobacteria</taxon>
        <taxon>Sphingomonadales</taxon>
        <taxon>Sphingomonadaceae</taxon>
        <taxon>Sphingomonas</taxon>
    </lineage>
</organism>
<dbReference type="EMBL" id="JAMGBE010000002">
    <property type="protein sequence ID" value="MCL6729691.1"/>
    <property type="molecule type" value="Genomic_DNA"/>
</dbReference>
<reference evidence="5" key="1">
    <citation type="submission" date="2022-05" db="EMBL/GenBank/DDBJ databases">
        <authorList>
            <person name="Jo J.-H."/>
            <person name="Im W.-T."/>
        </authorList>
    </citation>
    <scope>NUCLEOTIDE SEQUENCE</scope>
    <source>
        <strain evidence="5">SE220</strain>
    </source>
</reference>
<accession>A0ABT0S1J8</accession>
<dbReference type="Pfam" id="PF12625">
    <property type="entry name" value="Arabinose_bd"/>
    <property type="match status" value="1"/>
</dbReference>
<evidence type="ECO:0000313" key="6">
    <source>
        <dbReference type="Proteomes" id="UP001165342"/>
    </source>
</evidence>
<dbReference type="InterPro" id="IPR032687">
    <property type="entry name" value="AraC-type_N"/>
</dbReference>
<evidence type="ECO:0000256" key="1">
    <source>
        <dbReference type="ARBA" id="ARBA00023015"/>
    </source>
</evidence>
<dbReference type="SMART" id="SM00342">
    <property type="entry name" value="HTH_ARAC"/>
    <property type="match status" value="1"/>
</dbReference>
<dbReference type="InterPro" id="IPR009057">
    <property type="entry name" value="Homeodomain-like_sf"/>
</dbReference>